<comment type="caution">
    <text evidence="1">The sequence shown here is derived from an EMBL/GenBank/DDBJ whole genome shotgun (WGS) entry which is preliminary data.</text>
</comment>
<dbReference type="EMBL" id="JADQAZ010000001">
    <property type="protein sequence ID" value="MBT0957262.1"/>
    <property type="molecule type" value="Genomic_DNA"/>
</dbReference>
<name>A0AAP2CMR8_9RHOB</name>
<protein>
    <submittedName>
        <fullName evidence="1">Uncharacterized protein</fullName>
    </submittedName>
</protein>
<reference evidence="1 2" key="1">
    <citation type="journal article" date="2021" name="Arch. Microbiol.">
        <title>Harenicola maris gen. nov., sp. nov. isolated from the Sea of Japan shallow sediments.</title>
        <authorList>
            <person name="Romanenko L.A."/>
            <person name="Kurilenko V.V."/>
            <person name="Chernysheva N.Y."/>
            <person name="Tekutyeva L.A."/>
            <person name="Velansky P.V."/>
            <person name="Svetashev V.I."/>
            <person name="Isaeva M.P."/>
        </authorList>
    </citation>
    <scope>NUCLEOTIDE SEQUENCE [LARGE SCALE GENOMIC DNA]</scope>
    <source>
        <strain evidence="1 2">KMM 3653</strain>
    </source>
</reference>
<dbReference type="RefSeq" id="WP_327793438.1">
    <property type="nucleotide sequence ID" value="NZ_JADQAZ010000001.1"/>
</dbReference>
<dbReference type="AlphaFoldDB" id="A0AAP2CMR8"/>
<evidence type="ECO:0000313" key="2">
    <source>
        <dbReference type="Proteomes" id="UP001315686"/>
    </source>
</evidence>
<accession>A0AAP2CMR8</accession>
<organism evidence="1 2">
    <name type="scientific">Harenicola maris</name>
    <dbReference type="NCBI Taxonomy" id="2841044"/>
    <lineage>
        <taxon>Bacteria</taxon>
        <taxon>Pseudomonadati</taxon>
        <taxon>Pseudomonadota</taxon>
        <taxon>Alphaproteobacteria</taxon>
        <taxon>Rhodobacterales</taxon>
        <taxon>Paracoccaceae</taxon>
        <taxon>Harenicola</taxon>
    </lineage>
</organism>
<proteinExistence type="predicted"/>
<dbReference type="InterPro" id="IPR053855">
    <property type="entry name" value="DUF6931"/>
</dbReference>
<dbReference type="Proteomes" id="UP001315686">
    <property type="component" value="Unassembled WGS sequence"/>
</dbReference>
<sequence>MTERKNLRFEVAAELYKAIPEVEEDITARPVNHTSIEFIEALAEGQTPEEAITFCAYILPRRFSVWWGHECLKRISDVLEETDLEMLALAAKWVSDPEEHSRYEALDRGMEAKVHTPGVWIALGAGWSSGSMVGPDMPSVPPPPFLTARAVNAGILGALARITLAERPEHLQRFVRMAKMLTETE</sequence>
<keyword evidence="2" id="KW-1185">Reference proteome</keyword>
<dbReference type="Pfam" id="PF22011">
    <property type="entry name" value="DUF6931"/>
    <property type="match status" value="1"/>
</dbReference>
<gene>
    <name evidence="1" type="ORF">IV417_07690</name>
</gene>
<evidence type="ECO:0000313" key="1">
    <source>
        <dbReference type="EMBL" id="MBT0957262.1"/>
    </source>
</evidence>